<evidence type="ECO:0000313" key="3">
    <source>
        <dbReference type="EMBL" id="VFK05156.1"/>
    </source>
</evidence>
<accession>A0A450VAG2</accession>
<sequence length="84" mass="9363">MDTLASDETIAAYVVAKDAPPRRGSGERRTPQATRDEVVPAVALSNKSHFEQHDEEILMNFFGFRLCRVGMLETSGSLRDKPLQ</sequence>
<evidence type="ECO:0000313" key="2">
    <source>
        <dbReference type="EMBL" id="VFK01776.1"/>
    </source>
</evidence>
<proteinExistence type="predicted"/>
<evidence type="ECO:0000256" key="1">
    <source>
        <dbReference type="SAM" id="MobiDB-lite"/>
    </source>
</evidence>
<feature type="compositionally biased region" description="Basic and acidic residues" evidence="1">
    <location>
        <begin position="19"/>
        <end position="36"/>
    </location>
</feature>
<organism evidence="2">
    <name type="scientific">Candidatus Kentrum eta</name>
    <dbReference type="NCBI Taxonomy" id="2126337"/>
    <lineage>
        <taxon>Bacteria</taxon>
        <taxon>Pseudomonadati</taxon>
        <taxon>Pseudomonadota</taxon>
        <taxon>Gammaproteobacteria</taxon>
        <taxon>Candidatus Kentrum</taxon>
    </lineage>
</organism>
<feature type="region of interest" description="Disordered" evidence="1">
    <location>
        <begin position="16"/>
        <end position="36"/>
    </location>
</feature>
<dbReference type="AlphaFoldDB" id="A0A450VAG2"/>
<reference evidence="2" key="1">
    <citation type="submission" date="2019-02" db="EMBL/GenBank/DDBJ databases">
        <authorList>
            <person name="Gruber-Vodicka R. H."/>
            <person name="Seah K. B. B."/>
        </authorList>
    </citation>
    <scope>NUCLEOTIDE SEQUENCE</scope>
    <source>
        <strain evidence="3">BECK_SA2B12</strain>
        <strain evidence="2">BECK_SA2B15</strain>
    </source>
</reference>
<dbReference type="EMBL" id="CAADFJ010000242">
    <property type="protein sequence ID" value="VFK05156.1"/>
    <property type="molecule type" value="Genomic_DNA"/>
</dbReference>
<gene>
    <name evidence="2" type="ORF">BECKH772A_GA0070896_102404</name>
    <name evidence="3" type="ORF">BECKH772C_GA0070978_102421</name>
</gene>
<protein>
    <submittedName>
        <fullName evidence="2">Uncharacterized protein</fullName>
    </submittedName>
</protein>
<dbReference type="EMBL" id="CAADFG010000240">
    <property type="protein sequence ID" value="VFK01776.1"/>
    <property type="molecule type" value="Genomic_DNA"/>
</dbReference>
<name>A0A450VAG2_9GAMM</name>